<protein>
    <submittedName>
        <fullName evidence="2">Rhamnosyl transferase</fullName>
    </submittedName>
</protein>
<gene>
    <name evidence="2" type="ordered locus">SNSL254_A2267</name>
</gene>
<dbReference type="Gene3D" id="3.90.550.10">
    <property type="entry name" value="Spore Coat Polysaccharide Biosynthesis Protein SpsA, Chain A"/>
    <property type="match status" value="1"/>
</dbReference>
<dbReference type="EMBL" id="CP001113">
    <property type="protein sequence ID" value="ACF63484.1"/>
    <property type="molecule type" value="Genomic_DNA"/>
</dbReference>
<organism evidence="2 3">
    <name type="scientific">Salmonella newport (strain SL254)</name>
    <dbReference type="NCBI Taxonomy" id="423368"/>
    <lineage>
        <taxon>Bacteria</taxon>
        <taxon>Pseudomonadati</taxon>
        <taxon>Pseudomonadota</taxon>
        <taxon>Gammaproteobacteria</taxon>
        <taxon>Enterobacterales</taxon>
        <taxon>Enterobacteriaceae</taxon>
        <taxon>Salmonella</taxon>
    </lineage>
</organism>
<sequence length="347" mass="39754">MNVFISICIPSYNRAEFLEPLLDSIYNQDYCLKNNDFEVIVCEDKSPQRDEINSIIENYKAKNNKQNLYVNFNEDNLGYDKNLKKCISLTTGKYCMIMGNDDLLADGALSKIVKVLKANPEIVLATRAYGWFKENPNELCDTVRHLTDDTLFQPGVDAIKFFFRRVGVISGFIVNAEKAKKLSSDLFDGRLYYQMYLAGMLMAEGQGYYFSDVMTLSRDTEAPDFGNAGTEKGVFTPGGYKPEGRIHMVEGLLLIAKYIEDTTKIDGVYAGIRKDLANYFYPYIRDQLDLPLYTYIKMINKFRKMGFSNEKLFYVHAFLGYVLKRRGYDALIKYIRSKKGGTPRLGI</sequence>
<dbReference type="SUPFAM" id="SSF53448">
    <property type="entry name" value="Nucleotide-diphospho-sugar transferases"/>
    <property type="match status" value="1"/>
</dbReference>
<name>A0A0H3BQW4_SALNS</name>
<dbReference type="HOGENOM" id="CLU_831333_0_0_6"/>
<dbReference type="Pfam" id="PF00535">
    <property type="entry name" value="Glycos_transf_2"/>
    <property type="match status" value="1"/>
</dbReference>
<dbReference type="InterPro" id="IPR029044">
    <property type="entry name" value="Nucleotide-diphossugar_trans"/>
</dbReference>
<dbReference type="PANTHER" id="PTHR22916:SF3">
    <property type="entry name" value="UDP-GLCNAC:BETAGAL BETA-1,3-N-ACETYLGLUCOSAMINYLTRANSFERASE-LIKE PROTEIN 1"/>
    <property type="match status" value="1"/>
</dbReference>
<dbReference type="InterPro" id="IPR001173">
    <property type="entry name" value="Glyco_trans_2-like"/>
</dbReference>
<dbReference type="GO" id="GO:0016758">
    <property type="term" value="F:hexosyltransferase activity"/>
    <property type="evidence" value="ECO:0007669"/>
    <property type="project" value="UniProtKB-ARBA"/>
</dbReference>
<feature type="domain" description="Glycosyltransferase 2-like" evidence="1">
    <location>
        <begin position="6"/>
        <end position="130"/>
    </location>
</feature>
<accession>A0A0H3BQW4</accession>
<dbReference type="CDD" id="cd00761">
    <property type="entry name" value="Glyco_tranf_GTA_type"/>
    <property type="match status" value="1"/>
</dbReference>
<dbReference type="RefSeq" id="WP_001100431.1">
    <property type="nucleotide sequence ID" value="NC_011080.1"/>
</dbReference>
<evidence type="ECO:0000259" key="1">
    <source>
        <dbReference type="Pfam" id="PF00535"/>
    </source>
</evidence>
<keyword evidence="2" id="KW-0808">Transferase</keyword>
<dbReference type="AlphaFoldDB" id="A0A0H3BQW4"/>
<dbReference type="PANTHER" id="PTHR22916">
    <property type="entry name" value="GLYCOSYLTRANSFERASE"/>
    <property type="match status" value="1"/>
</dbReference>
<reference evidence="2 3" key="1">
    <citation type="journal article" date="2011" name="J. Bacteriol.">
        <title>Comparative genomics of 28 Salmonella enterica isolates: evidence for CRISPR-mediated adaptive sublineage evolution.</title>
        <authorList>
            <person name="Fricke W.F."/>
            <person name="Mammel M.K."/>
            <person name="McDermott P.F."/>
            <person name="Tartera C."/>
            <person name="White D.G."/>
            <person name="Leclerc J.E."/>
            <person name="Ravel J."/>
            <person name="Cebula T.A."/>
        </authorList>
    </citation>
    <scope>NUCLEOTIDE SEQUENCE [LARGE SCALE GENOMIC DNA]</scope>
    <source>
        <strain evidence="2 3">SL254</strain>
    </source>
</reference>
<dbReference type="KEGG" id="see:SNSL254_A2267"/>
<dbReference type="Proteomes" id="UP000008824">
    <property type="component" value="Chromosome"/>
</dbReference>
<evidence type="ECO:0000313" key="2">
    <source>
        <dbReference type="EMBL" id="ACF63484.1"/>
    </source>
</evidence>
<proteinExistence type="predicted"/>
<evidence type="ECO:0000313" key="3">
    <source>
        <dbReference type="Proteomes" id="UP000008824"/>
    </source>
</evidence>